<dbReference type="GO" id="GO:0022857">
    <property type="term" value="F:transmembrane transporter activity"/>
    <property type="evidence" value="ECO:0007669"/>
    <property type="project" value="InterPro"/>
</dbReference>
<feature type="transmembrane region" description="Helical" evidence="8">
    <location>
        <begin position="17"/>
        <end position="40"/>
    </location>
</feature>
<dbReference type="GO" id="GO:0005635">
    <property type="term" value="C:nuclear envelope"/>
    <property type="evidence" value="ECO:0007669"/>
    <property type="project" value="TreeGrafter"/>
</dbReference>
<proteinExistence type="predicted"/>
<dbReference type="Proteomes" id="UP001181693">
    <property type="component" value="Unassembled WGS sequence"/>
</dbReference>
<dbReference type="PANTHER" id="PTHR24002">
    <property type="entry name" value="SOLUTE CARRIER FAMILY 22 MEMBER 18"/>
    <property type="match status" value="1"/>
</dbReference>
<dbReference type="SUPFAM" id="SSF103473">
    <property type="entry name" value="MFS general substrate transporter"/>
    <property type="match status" value="1"/>
</dbReference>
<protein>
    <recommendedName>
        <fullName evidence="6">Organic cation transporter-like protein 2</fullName>
    </recommendedName>
</protein>
<feature type="transmembrane region" description="Helical" evidence="8">
    <location>
        <begin position="224"/>
        <end position="248"/>
    </location>
</feature>
<organism evidence="10 11">
    <name type="scientific">Pyxicephalus adspersus</name>
    <name type="common">African bullfrog</name>
    <dbReference type="NCBI Taxonomy" id="30357"/>
    <lineage>
        <taxon>Eukaryota</taxon>
        <taxon>Metazoa</taxon>
        <taxon>Chordata</taxon>
        <taxon>Craniata</taxon>
        <taxon>Vertebrata</taxon>
        <taxon>Euteleostomi</taxon>
        <taxon>Amphibia</taxon>
        <taxon>Batrachia</taxon>
        <taxon>Anura</taxon>
        <taxon>Neobatrachia</taxon>
        <taxon>Ranoidea</taxon>
        <taxon>Pyxicephalidae</taxon>
        <taxon>Pyxicephalinae</taxon>
        <taxon>Pyxicephalus</taxon>
    </lineage>
</organism>
<comment type="function">
    <text evidence="7">May act as a transporter of organic cations based on a proton efflux antiport mechanism. May play a role in the transport of chloroquine and quinidine-related compounds in kidney. Plays a role in the regulation of lipid metabolism.</text>
</comment>
<dbReference type="InterPro" id="IPR036259">
    <property type="entry name" value="MFS_trans_sf"/>
</dbReference>
<feature type="transmembrane region" description="Helical" evidence="8">
    <location>
        <begin position="140"/>
        <end position="158"/>
    </location>
</feature>
<feature type="domain" description="Major facilitator superfamily (MFS) profile" evidence="9">
    <location>
        <begin position="11"/>
        <end position="402"/>
    </location>
</feature>
<dbReference type="InterPro" id="IPR020846">
    <property type="entry name" value="MFS_dom"/>
</dbReference>
<name>A0AAV3A1S0_PYXAD</name>
<evidence type="ECO:0000313" key="11">
    <source>
        <dbReference type="Proteomes" id="UP001181693"/>
    </source>
</evidence>
<evidence type="ECO:0000256" key="8">
    <source>
        <dbReference type="SAM" id="Phobius"/>
    </source>
</evidence>
<dbReference type="PROSITE" id="PS50850">
    <property type="entry name" value="MFS"/>
    <property type="match status" value="1"/>
</dbReference>
<dbReference type="Pfam" id="PF07690">
    <property type="entry name" value="MFS_1"/>
    <property type="match status" value="1"/>
</dbReference>
<dbReference type="CDD" id="cd17331">
    <property type="entry name" value="MFS_SLC22A18"/>
    <property type="match status" value="1"/>
</dbReference>
<keyword evidence="11" id="KW-1185">Reference proteome</keyword>
<dbReference type="GO" id="GO:0016324">
    <property type="term" value="C:apical plasma membrane"/>
    <property type="evidence" value="ECO:0007669"/>
    <property type="project" value="UniProtKB-SubCell"/>
</dbReference>
<gene>
    <name evidence="10" type="ORF">GDO54_003004</name>
</gene>
<comment type="caution">
    <text evidence="10">The sequence shown here is derived from an EMBL/GenBank/DDBJ whole genome shotgun (WGS) entry which is preliminary data.</text>
</comment>
<evidence type="ECO:0000256" key="5">
    <source>
        <dbReference type="ARBA" id="ARBA00023136"/>
    </source>
</evidence>
<dbReference type="EMBL" id="DYDO01000010">
    <property type="protein sequence ID" value="DBA17580.1"/>
    <property type="molecule type" value="Genomic_DNA"/>
</dbReference>
<keyword evidence="4 8" id="KW-1133">Transmembrane helix</keyword>
<feature type="transmembrane region" description="Helical" evidence="8">
    <location>
        <begin position="260"/>
        <end position="279"/>
    </location>
</feature>
<evidence type="ECO:0000256" key="3">
    <source>
        <dbReference type="ARBA" id="ARBA00022692"/>
    </source>
</evidence>
<dbReference type="FunFam" id="1.20.1250.20:FF:000297">
    <property type="entry name" value="Solute carrier family 22 member 18"/>
    <property type="match status" value="1"/>
</dbReference>
<evidence type="ECO:0000256" key="7">
    <source>
        <dbReference type="ARBA" id="ARBA00093348"/>
    </source>
</evidence>
<evidence type="ECO:0000256" key="2">
    <source>
        <dbReference type="ARBA" id="ARBA00022475"/>
    </source>
</evidence>
<evidence type="ECO:0000256" key="4">
    <source>
        <dbReference type="ARBA" id="ARBA00022989"/>
    </source>
</evidence>
<dbReference type="AlphaFoldDB" id="A0AAV3A1S0"/>
<evidence type="ECO:0000259" key="9">
    <source>
        <dbReference type="PROSITE" id="PS50850"/>
    </source>
</evidence>
<reference evidence="10" key="1">
    <citation type="thesis" date="2020" institute="ProQuest LLC" country="789 East Eisenhower Parkway, Ann Arbor, MI, USA">
        <title>Comparative Genomics and Chromosome Evolution.</title>
        <authorList>
            <person name="Mudd A.B."/>
        </authorList>
    </citation>
    <scope>NUCLEOTIDE SEQUENCE</scope>
    <source>
        <strain evidence="10">1538</strain>
        <tissue evidence="10">Blood</tissue>
    </source>
</reference>
<dbReference type="PANTHER" id="PTHR24002:SF3">
    <property type="entry name" value="SOLUTE CARRIER FAMILY 22 MEMBER 18"/>
    <property type="match status" value="1"/>
</dbReference>
<keyword evidence="2" id="KW-1003">Cell membrane</keyword>
<feature type="transmembrane region" description="Helical" evidence="8">
    <location>
        <begin position="291"/>
        <end position="312"/>
    </location>
</feature>
<feature type="transmembrane region" description="Helical" evidence="8">
    <location>
        <begin position="377"/>
        <end position="396"/>
    </location>
</feature>
<dbReference type="Gene3D" id="1.20.1250.20">
    <property type="entry name" value="MFS general substrate transporter like domains"/>
    <property type="match status" value="1"/>
</dbReference>
<dbReference type="PRINTS" id="PR01035">
    <property type="entry name" value="TCRTETA"/>
</dbReference>
<sequence>MASDPGLSRSKQHVIRVTYLLAALDISCLFMQFAVTPYLAKNLGLDTVGFGYLQTVFGILQLVGGPIFGRFSDQYGARAALTLSFLSGSVYYLILAFTTNIPLLFLSRLPSVFMHGLPGAQMIVTDLTTAEERAGSLGKLGLCFGLGIIIGSSLGGFLATKYGLYTPTFIALAASLVCCVIVLNYIPAKTKISQGKTATEQSKPKSSSVFSVGELLRLLNYPGVMSVFIVKVVSAFPIGVFMLMFPIISVDFFGLNAATAGYLMSYFGIMQLVVQGFMVGRLTSWLSDETLLIVSMAVSIGVGLGLVVMTGVLHFCIIALPMIFFLCVSGIITDSILTKAVPPSETGAMLGICASIQPLTRTIGPTIGGYLYKHYGVPSFGLFNIIVSLLLLMYLVNTQNRRKVDKTKK</sequence>
<evidence type="ECO:0000256" key="1">
    <source>
        <dbReference type="ARBA" id="ARBA00004424"/>
    </source>
</evidence>
<keyword evidence="3 8" id="KW-0812">Transmembrane</keyword>
<feature type="transmembrane region" description="Helical" evidence="8">
    <location>
        <begin position="164"/>
        <end position="186"/>
    </location>
</feature>
<keyword evidence="5 8" id="KW-0472">Membrane</keyword>
<dbReference type="InterPro" id="IPR011701">
    <property type="entry name" value="MFS"/>
</dbReference>
<feature type="transmembrane region" description="Helical" evidence="8">
    <location>
        <begin position="83"/>
        <end position="106"/>
    </location>
</feature>
<evidence type="ECO:0000313" key="10">
    <source>
        <dbReference type="EMBL" id="DBA17580.1"/>
    </source>
</evidence>
<accession>A0AAV3A1S0</accession>
<comment type="subcellular location">
    <subcellularLocation>
        <location evidence="1">Apical cell membrane</location>
        <topology evidence="1">Multi-pass membrane protein</topology>
    </subcellularLocation>
</comment>
<dbReference type="InterPro" id="IPR001958">
    <property type="entry name" value="Tet-R_TetA/multi-R_MdtG-like"/>
</dbReference>
<evidence type="ECO:0000256" key="6">
    <source>
        <dbReference type="ARBA" id="ARBA00078639"/>
    </source>
</evidence>
<feature type="transmembrane region" description="Helical" evidence="8">
    <location>
        <begin position="318"/>
        <end position="337"/>
    </location>
</feature>
<feature type="transmembrane region" description="Helical" evidence="8">
    <location>
        <begin position="52"/>
        <end position="71"/>
    </location>
</feature>